<evidence type="ECO:0000259" key="16">
    <source>
        <dbReference type="PROSITE" id="PS51864"/>
    </source>
</evidence>
<keyword evidence="1 11" id="KW-0245">EGF-like domain</keyword>
<feature type="chain" id="PRO_5035952839" description="Metalloendopeptidase" evidence="13">
    <location>
        <begin position="17"/>
        <end position="517"/>
    </location>
</feature>
<keyword evidence="3 12" id="KW-0479">Metal-binding</keyword>
<dbReference type="InterPro" id="IPR000742">
    <property type="entry name" value="EGF"/>
</dbReference>
<dbReference type="PANTHER" id="PTHR10127:SF780">
    <property type="entry name" value="METALLOENDOPEPTIDASE"/>
    <property type="match status" value="1"/>
</dbReference>
<dbReference type="InterPro" id="IPR000008">
    <property type="entry name" value="C2_dom"/>
</dbReference>
<evidence type="ECO:0000256" key="11">
    <source>
        <dbReference type="PROSITE-ProRule" id="PRU00076"/>
    </source>
</evidence>
<dbReference type="CDD" id="cd04280">
    <property type="entry name" value="ZnMc_astacin_like"/>
    <property type="match status" value="1"/>
</dbReference>
<dbReference type="PROSITE" id="PS01187">
    <property type="entry name" value="EGF_CA"/>
    <property type="match status" value="1"/>
</dbReference>
<feature type="domain" description="Peptidase M12A" evidence="16">
    <location>
        <begin position="18"/>
        <end position="221"/>
    </location>
</feature>
<dbReference type="AlphaFoldDB" id="A0A7S3A5U5"/>
<evidence type="ECO:0000256" key="9">
    <source>
        <dbReference type="ARBA" id="ARBA00023157"/>
    </source>
</evidence>
<feature type="binding site" evidence="12">
    <location>
        <position position="119"/>
    </location>
    <ligand>
        <name>Zn(2+)</name>
        <dbReference type="ChEBI" id="CHEBI:29105"/>
        <note>catalytic</note>
    </ligand>
</feature>
<dbReference type="EMBL" id="HBHW01039961">
    <property type="protein sequence ID" value="CAE0062611.1"/>
    <property type="molecule type" value="Transcribed_RNA"/>
</dbReference>
<evidence type="ECO:0000256" key="3">
    <source>
        <dbReference type="ARBA" id="ARBA00022723"/>
    </source>
</evidence>
<dbReference type="InterPro" id="IPR006026">
    <property type="entry name" value="Peptidase_Metallo"/>
</dbReference>
<dbReference type="EC" id="3.4.24.-" evidence="13"/>
<evidence type="ECO:0000256" key="5">
    <source>
        <dbReference type="ARBA" id="ARBA00022737"/>
    </source>
</evidence>
<dbReference type="SUPFAM" id="SSF55486">
    <property type="entry name" value="Metalloproteases ('zincins'), catalytic domain"/>
    <property type="match status" value="1"/>
</dbReference>
<dbReference type="PANTHER" id="PTHR10127">
    <property type="entry name" value="DISCOIDIN, CUB, EGF, LAMININ , AND ZINC METALLOPROTEASE DOMAIN CONTAINING"/>
    <property type="match status" value="1"/>
</dbReference>
<feature type="binding site" evidence="12">
    <location>
        <position position="115"/>
    </location>
    <ligand>
        <name>Zn(2+)</name>
        <dbReference type="ChEBI" id="CHEBI:29105"/>
        <note>catalytic</note>
    </ligand>
</feature>
<dbReference type="InterPro" id="IPR001881">
    <property type="entry name" value="EGF-like_Ca-bd_dom"/>
</dbReference>
<evidence type="ECO:0000259" key="14">
    <source>
        <dbReference type="PROSITE" id="PS50004"/>
    </source>
</evidence>
<evidence type="ECO:0000256" key="7">
    <source>
        <dbReference type="ARBA" id="ARBA00022833"/>
    </source>
</evidence>
<dbReference type="InterPro" id="IPR035892">
    <property type="entry name" value="C2_domain_sf"/>
</dbReference>
<feature type="signal peptide" evidence="13">
    <location>
        <begin position="1"/>
        <end position="16"/>
    </location>
</feature>
<protein>
    <recommendedName>
        <fullName evidence="13">Metalloendopeptidase</fullName>
        <ecNumber evidence="13">3.4.24.-</ecNumber>
    </recommendedName>
</protein>
<dbReference type="PRINTS" id="PR00480">
    <property type="entry name" value="ASTACIN"/>
</dbReference>
<evidence type="ECO:0000259" key="15">
    <source>
        <dbReference type="PROSITE" id="PS50026"/>
    </source>
</evidence>
<dbReference type="EMBL" id="HBHW01039962">
    <property type="protein sequence ID" value="CAE0062612.1"/>
    <property type="molecule type" value="Transcribed_RNA"/>
</dbReference>
<dbReference type="SUPFAM" id="SSF57196">
    <property type="entry name" value="EGF/Laminin"/>
    <property type="match status" value="1"/>
</dbReference>
<dbReference type="GO" id="GO:0004222">
    <property type="term" value="F:metalloendopeptidase activity"/>
    <property type="evidence" value="ECO:0007669"/>
    <property type="project" value="UniProtKB-UniRule"/>
</dbReference>
<dbReference type="PRINTS" id="PR00010">
    <property type="entry name" value="EGFBLOOD"/>
</dbReference>
<keyword evidence="6 12" id="KW-0378">Hydrolase</keyword>
<dbReference type="SMART" id="SM00181">
    <property type="entry name" value="EGF"/>
    <property type="match status" value="1"/>
</dbReference>
<dbReference type="Pfam" id="PF00008">
    <property type="entry name" value="EGF"/>
    <property type="match status" value="1"/>
</dbReference>
<feature type="active site" evidence="12">
    <location>
        <position position="116"/>
    </location>
</feature>
<dbReference type="Gene3D" id="2.10.25.10">
    <property type="entry name" value="Laminin"/>
    <property type="match status" value="1"/>
</dbReference>
<dbReference type="SMART" id="SM00239">
    <property type="entry name" value="C2"/>
    <property type="match status" value="2"/>
</dbReference>
<dbReference type="PROSITE" id="PS00022">
    <property type="entry name" value="EGF_1"/>
    <property type="match status" value="1"/>
</dbReference>
<feature type="binding site" evidence="12">
    <location>
        <position position="125"/>
    </location>
    <ligand>
        <name>Zn(2+)</name>
        <dbReference type="ChEBI" id="CHEBI:29105"/>
        <note>catalytic</note>
    </ligand>
</feature>
<evidence type="ECO:0000256" key="13">
    <source>
        <dbReference type="RuleBase" id="RU361183"/>
    </source>
</evidence>
<organism evidence="18">
    <name type="scientific">Rhodosorus marinus</name>
    <dbReference type="NCBI Taxonomy" id="101924"/>
    <lineage>
        <taxon>Eukaryota</taxon>
        <taxon>Rhodophyta</taxon>
        <taxon>Stylonematophyceae</taxon>
        <taxon>Stylonematales</taxon>
        <taxon>Stylonemataceae</taxon>
        <taxon>Rhodosorus</taxon>
    </lineage>
</organism>
<comment type="cofactor">
    <cofactor evidence="12 13">
        <name>Zn(2+)</name>
        <dbReference type="ChEBI" id="CHEBI:29105"/>
    </cofactor>
    <text evidence="12 13">Binds 1 zinc ion per subunit.</text>
</comment>
<dbReference type="GO" id="GO:0008270">
    <property type="term" value="F:zinc ion binding"/>
    <property type="evidence" value="ECO:0007669"/>
    <property type="project" value="UniProtKB-UniRule"/>
</dbReference>
<evidence type="ECO:0000313" key="18">
    <source>
        <dbReference type="EMBL" id="CAE0062612.1"/>
    </source>
</evidence>
<dbReference type="PROSITE" id="PS50004">
    <property type="entry name" value="C2"/>
    <property type="match status" value="2"/>
</dbReference>
<feature type="domain" description="C2" evidence="14">
    <location>
        <begin position="378"/>
        <end position="496"/>
    </location>
</feature>
<feature type="domain" description="C2" evidence="14">
    <location>
        <begin position="208"/>
        <end position="340"/>
    </location>
</feature>
<dbReference type="PROSITE" id="PS51864">
    <property type="entry name" value="ASTACIN"/>
    <property type="match status" value="1"/>
</dbReference>
<dbReference type="SUPFAM" id="SSF49562">
    <property type="entry name" value="C2 domain (Calcium/lipid-binding domain, CaLB)"/>
    <property type="match status" value="2"/>
</dbReference>
<evidence type="ECO:0000256" key="4">
    <source>
        <dbReference type="ARBA" id="ARBA00022729"/>
    </source>
</evidence>
<dbReference type="PROSITE" id="PS00010">
    <property type="entry name" value="ASX_HYDROXYL"/>
    <property type="match status" value="1"/>
</dbReference>
<dbReference type="Pfam" id="PF01400">
    <property type="entry name" value="Astacin"/>
    <property type="match status" value="1"/>
</dbReference>
<dbReference type="GO" id="GO:0005509">
    <property type="term" value="F:calcium ion binding"/>
    <property type="evidence" value="ECO:0007669"/>
    <property type="project" value="InterPro"/>
</dbReference>
<dbReference type="Gene3D" id="3.40.390.10">
    <property type="entry name" value="Collagenase (Catalytic Domain)"/>
    <property type="match status" value="1"/>
</dbReference>
<evidence type="ECO:0000313" key="17">
    <source>
        <dbReference type="EMBL" id="CAE0062611.1"/>
    </source>
</evidence>
<keyword evidence="8 12" id="KW-0482">Metalloprotease</keyword>
<dbReference type="GO" id="GO:0006508">
    <property type="term" value="P:proteolysis"/>
    <property type="evidence" value="ECO:0007669"/>
    <property type="project" value="UniProtKB-KW"/>
</dbReference>
<dbReference type="SMART" id="SM00179">
    <property type="entry name" value="EGF_CA"/>
    <property type="match status" value="1"/>
</dbReference>
<evidence type="ECO:0000256" key="10">
    <source>
        <dbReference type="ARBA" id="ARBA00023180"/>
    </source>
</evidence>
<keyword evidence="10" id="KW-0325">Glycoprotein</keyword>
<dbReference type="InterPro" id="IPR000152">
    <property type="entry name" value="EGF-type_Asp/Asn_hydroxyl_site"/>
</dbReference>
<dbReference type="Pfam" id="PF00168">
    <property type="entry name" value="C2"/>
    <property type="match status" value="2"/>
</dbReference>
<dbReference type="Gene3D" id="2.60.40.150">
    <property type="entry name" value="C2 domain"/>
    <property type="match status" value="2"/>
</dbReference>
<keyword evidence="7 12" id="KW-0862">Zinc</keyword>
<reference evidence="18" key="1">
    <citation type="submission" date="2021-01" db="EMBL/GenBank/DDBJ databases">
        <authorList>
            <person name="Corre E."/>
            <person name="Pelletier E."/>
            <person name="Niang G."/>
            <person name="Scheremetjew M."/>
            <person name="Finn R."/>
            <person name="Kale V."/>
            <person name="Holt S."/>
            <person name="Cochrane G."/>
            <person name="Meng A."/>
            <person name="Brown T."/>
            <person name="Cohen L."/>
        </authorList>
    </citation>
    <scope>NUCLEOTIDE SEQUENCE</scope>
    <source>
        <strain evidence="18">CCMP 769</strain>
    </source>
</reference>
<proteinExistence type="predicted"/>
<dbReference type="SMART" id="SM00235">
    <property type="entry name" value="ZnMc"/>
    <property type="match status" value="1"/>
</dbReference>
<keyword evidence="5" id="KW-0677">Repeat</keyword>
<feature type="disulfide bond" evidence="11">
    <location>
        <begin position="377"/>
        <end position="386"/>
    </location>
</feature>
<evidence type="ECO:0000256" key="6">
    <source>
        <dbReference type="ARBA" id="ARBA00022801"/>
    </source>
</evidence>
<keyword evidence="2 12" id="KW-0645">Protease</keyword>
<evidence type="ECO:0000256" key="2">
    <source>
        <dbReference type="ARBA" id="ARBA00022670"/>
    </source>
</evidence>
<evidence type="ECO:0000256" key="8">
    <source>
        <dbReference type="ARBA" id="ARBA00023049"/>
    </source>
</evidence>
<dbReference type="PROSITE" id="PS50026">
    <property type="entry name" value="EGF_3"/>
    <property type="match status" value="1"/>
</dbReference>
<feature type="domain" description="EGF-like" evidence="15">
    <location>
        <begin position="351"/>
        <end position="387"/>
    </location>
</feature>
<dbReference type="CDD" id="cd00054">
    <property type="entry name" value="EGF_CA"/>
    <property type="match status" value="1"/>
</dbReference>
<dbReference type="PROSITE" id="PS01186">
    <property type="entry name" value="EGF_2"/>
    <property type="match status" value="1"/>
</dbReference>
<gene>
    <name evidence="17" type="ORF">RMAR00112_LOCUS30682</name>
    <name evidence="18" type="ORF">RMAR00112_LOCUS30683</name>
</gene>
<dbReference type="InterPro" id="IPR001506">
    <property type="entry name" value="Peptidase_M12A"/>
</dbReference>
<dbReference type="InterPro" id="IPR034035">
    <property type="entry name" value="Astacin-like_dom"/>
</dbReference>
<dbReference type="InterPro" id="IPR018097">
    <property type="entry name" value="EGF_Ca-bd_CS"/>
</dbReference>
<keyword evidence="4 13" id="KW-0732">Signal</keyword>
<evidence type="ECO:0000256" key="12">
    <source>
        <dbReference type="PROSITE-ProRule" id="PRU01211"/>
    </source>
</evidence>
<comment type="caution">
    <text evidence="11">Lacks conserved residue(s) required for the propagation of feature annotation.</text>
</comment>
<dbReference type="InterPro" id="IPR024079">
    <property type="entry name" value="MetalloPept_cat_dom_sf"/>
</dbReference>
<dbReference type="FunFam" id="2.10.25.10:FF:000012">
    <property type="entry name" value="Delta-like protein"/>
    <property type="match status" value="1"/>
</dbReference>
<name>A0A7S3A5U5_9RHOD</name>
<accession>A0A7S3A5U5</accession>
<keyword evidence="9 11" id="KW-1015">Disulfide bond</keyword>
<sequence length="517" mass="58513">MIALAMIVAVIELCSATAAVRSNKRKWPNRTVFYEFHRSLSYRQKTDIKRAIKVYKDATCLKFIKSSNAKNRIRFQASEDRCFSETTGFKGGVQKVNFGSGCDDGFENTYTEIVHEIGHAVGLFHEHNRPDRDNYINVHLNNVRSDNDLYKRQFDKESWSDVDHYGLRYDTRSIMHYGNNFLTGNGRKTMTYRYNPAYPLGGSTTLSTSDILTLNRMYTCPGAGRNGRFSITIQSAEGLPNKDPSVYFGRKKPDTYVKVEAFNASGQRISQKTSVIDNNKNPVWNEKLDFDVDEWMYYRVYVRDEDTGSDEDIFHSQLFSMRIGNVPNVMYHAPGVTDKGVLRFRTEMVEDRDECARNPCQNGGECVDLEADYICNCPRGFTGDNCERPFGKLILTVLDGHNLPDKDGFGAGKSDPYVKIVATDVDGRSVSMQTPVIGGNHNPVWNYADSLGYRSFKSITVYTKDDDTLSGDDTLLPATTIDLGNPVAQGTQPYVTRVCDNPSNCQRWVNVQVNYHN</sequence>
<evidence type="ECO:0000256" key="1">
    <source>
        <dbReference type="ARBA" id="ARBA00022536"/>
    </source>
</evidence>